<dbReference type="Gene3D" id="3.40.50.720">
    <property type="entry name" value="NAD(P)-binding Rossmann-like Domain"/>
    <property type="match status" value="1"/>
</dbReference>
<evidence type="ECO:0000313" key="3">
    <source>
        <dbReference type="Proteomes" id="UP001550603"/>
    </source>
</evidence>
<accession>A0ABV2XRZ2</accession>
<protein>
    <submittedName>
        <fullName evidence="2">Uncharacterized protein</fullName>
    </submittedName>
</protein>
<dbReference type="Proteomes" id="UP001550603">
    <property type="component" value="Unassembled WGS sequence"/>
</dbReference>
<dbReference type="SUPFAM" id="SSF51735">
    <property type="entry name" value="NAD(P)-binding Rossmann-fold domains"/>
    <property type="match status" value="1"/>
</dbReference>
<comment type="caution">
    <text evidence="2">The sequence shown here is derived from an EMBL/GenBank/DDBJ whole genome shotgun (WGS) entry which is preliminary data.</text>
</comment>
<reference evidence="2 3" key="1">
    <citation type="submission" date="2024-06" db="EMBL/GenBank/DDBJ databases">
        <title>The Natural Products Discovery Center: Release of the First 8490 Sequenced Strains for Exploring Actinobacteria Biosynthetic Diversity.</title>
        <authorList>
            <person name="Kalkreuter E."/>
            <person name="Kautsar S.A."/>
            <person name="Yang D."/>
            <person name="Bader C.D."/>
            <person name="Teijaro C.N."/>
            <person name="Fluegel L."/>
            <person name="Davis C.M."/>
            <person name="Simpson J.R."/>
            <person name="Lauterbach L."/>
            <person name="Steele A.D."/>
            <person name="Gui C."/>
            <person name="Meng S."/>
            <person name="Li G."/>
            <person name="Viehrig K."/>
            <person name="Ye F."/>
            <person name="Su P."/>
            <person name="Kiefer A.F."/>
            <person name="Nichols A."/>
            <person name="Cepeda A.J."/>
            <person name="Yan W."/>
            <person name="Fan B."/>
            <person name="Jiang Y."/>
            <person name="Adhikari A."/>
            <person name="Zheng C.-J."/>
            <person name="Schuster L."/>
            <person name="Cowan T.M."/>
            <person name="Smanski M.J."/>
            <person name="Chevrette M.G."/>
            <person name="De Carvalho L.P.S."/>
            <person name="Shen B."/>
        </authorList>
    </citation>
    <scope>NUCLEOTIDE SEQUENCE [LARGE SCALE GENOMIC DNA]</scope>
    <source>
        <strain evidence="2 3">NPDC019583</strain>
    </source>
</reference>
<gene>
    <name evidence="2" type="ORF">ABZ568_10180</name>
</gene>
<dbReference type="EMBL" id="JBEYBN010000010">
    <property type="protein sequence ID" value="MEU2266775.1"/>
    <property type="molecule type" value="Genomic_DNA"/>
</dbReference>
<feature type="region of interest" description="Disordered" evidence="1">
    <location>
        <begin position="85"/>
        <end position="121"/>
    </location>
</feature>
<evidence type="ECO:0000256" key="1">
    <source>
        <dbReference type="SAM" id="MobiDB-lite"/>
    </source>
</evidence>
<dbReference type="InterPro" id="IPR036291">
    <property type="entry name" value="NAD(P)-bd_dom_sf"/>
</dbReference>
<sequence length="121" mass="11649">MRDAGALGLAGTAASDGLALLGPLEGSTVLISGATGGVGAIAVELAAAQGARVIATAKSGSESGFVSALTAAEVTVIDYTQDVTAQSGRSPPAAWTRCCTSPATWPSSPRSPATAAPSPPP</sequence>
<evidence type="ECO:0000313" key="2">
    <source>
        <dbReference type="EMBL" id="MEU2266775.1"/>
    </source>
</evidence>
<proteinExistence type="predicted"/>
<keyword evidence="3" id="KW-1185">Reference proteome</keyword>
<name>A0ABV2XRZ2_9ACTN</name>
<feature type="compositionally biased region" description="Low complexity" evidence="1">
    <location>
        <begin position="100"/>
        <end position="121"/>
    </location>
</feature>
<dbReference type="RefSeq" id="WP_359787414.1">
    <property type="nucleotide sequence ID" value="NZ_JBEYBN010000010.1"/>
</dbReference>
<organism evidence="2 3">
    <name type="scientific">Streptomyces olindensis</name>
    <dbReference type="NCBI Taxonomy" id="358823"/>
    <lineage>
        <taxon>Bacteria</taxon>
        <taxon>Bacillati</taxon>
        <taxon>Actinomycetota</taxon>
        <taxon>Actinomycetes</taxon>
        <taxon>Kitasatosporales</taxon>
        <taxon>Streptomycetaceae</taxon>
        <taxon>Streptomyces</taxon>
    </lineage>
</organism>